<feature type="region of interest" description="Disordered" evidence="1">
    <location>
        <begin position="59"/>
        <end position="112"/>
    </location>
</feature>
<dbReference type="InterPro" id="IPR035642">
    <property type="entry name" value="MraZ_N"/>
</dbReference>
<dbReference type="Pfam" id="PF04014">
    <property type="entry name" value="MazE_antitoxin"/>
    <property type="match status" value="1"/>
</dbReference>
<dbReference type="AlphaFoldDB" id="A0A8U0INN8"/>
<evidence type="ECO:0000313" key="3">
    <source>
        <dbReference type="EMBL" id="UPW02072.1"/>
    </source>
</evidence>
<proteinExistence type="predicted"/>
<accession>A0A8U0INN8</accession>
<evidence type="ECO:0000259" key="2">
    <source>
        <dbReference type="PROSITE" id="PS51740"/>
    </source>
</evidence>
<feature type="compositionally biased region" description="Basic and acidic residues" evidence="1">
    <location>
        <begin position="59"/>
        <end position="87"/>
    </location>
</feature>
<dbReference type="GO" id="GO:0003677">
    <property type="term" value="F:DNA binding"/>
    <property type="evidence" value="ECO:0007669"/>
    <property type="project" value="UniProtKB-KW"/>
</dbReference>
<protein>
    <submittedName>
        <fullName evidence="3">AbrB/MazE/SpoVT family DNA-binding domain-containing protein</fullName>
    </submittedName>
</protein>
<dbReference type="NCBIfam" id="TIGR01439">
    <property type="entry name" value="lp_hng_hel_AbrB"/>
    <property type="match status" value="1"/>
</dbReference>
<dbReference type="InterPro" id="IPR007159">
    <property type="entry name" value="SpoVT-AbrB_dom"/>
</dbReference>
<dbReference type="EMBL" id="CP096658">
    <property type="protein sequence ID" value="UPW02072.1"/>
    <property type="molecule type" value="Genomic_DNA"/>
</dbReference>
<name>A0A8U0INN8_9EURY</name>
<dbReference type="SUPFAM" id="SSF89447">
    <property type="entry name" value="AbrB/MazE/MraZ-like"/>
    <property type="match status" value="1"/>
</dbReference>
<organism evidence="3 4">
    <name type="scientific">Halorussus gelatinilyticus</name>
    <dbReference type="NCBI Taxonomy" id="2937524"/>
    <lineage>
        <taxon>Archaea</taxon>
        <taxon>Methanobacteriati</taxon>
        <taxon>Methanobacteriota</taxon>
        <taxon>Stenosarchaea group</taxon>
        <taxon>Halobacteria</taxon>
        <taxon>Halobacteriales</taxon>
        <taxon>Haladaptataceae</taxon>
        <taxon>Halorussus</taxon>
    </lineage>
</organism>
<feature type="compositionally biased region" description="Acidic residues" evidence="1">
    <location>
        <begin position="88"/>
        <end position="112"/>
    </location>
</feature>
<evidence type="ECO:0000256" key="1">
    <source>
        <dbReference type="SAM" id="MobiDB-lite"/>
    </source>
</evidence>
<dbReference type="GeneID" id="72189838"/>
<evidence type="ECO:0000313" key="4">
    <source>
        <dbReference type="Proteomes" id="UP000830434"/>
    </source>
</evidence>
<reference evidence="3" key="1">
    <citation type="submission" date="2022-04" db="EMBL/GenBank/DDBJ databases">
        <title>Diverse halophilic archaea isolated from saline environments.</title>
        <authorList>
            <person name="Cui H.-L."/>
        </authorList>
    </citation>
    <scope>NUCLEOTIDE SEQUENCE</scope>
    <source>
        <strain evidence="3">XZYJT40</strain>
    </source>
</reference>
<dbReference type="CDD" id="cd16320">
    <property type="entry name" value="MraZ_N"/>
    <property type="match status" value="1"/>
</dbReference>
<keyword evidence="4" id="KW-1185">Reference proteome</keyword>
<dbReference type="RefSeq" id="WP_248656459.1">
    <property type="nucleotide sequence ID" value="NZ_CP096658.1"/>
</dbReference>
<dbReference type="KEGG" id="haxz:M0R88_08245"/>
<dbReference type="Gene3D" id="2.10.260.10">
    <property type="match status" value="1"/>
</dbReference>
<dbReference type="SMART" id="SM00966">
    <property type="entry name" value="SpoVT_AbrB"/>
    <property type="match status" value="1"/>
</dbReference>
<dbReference type="Proteomes" id="UP000830434">
    <property type="component" value="Chromosome"/>
</dbReference>
<gene>
    <name evidence="3" type="ORF">M0R88_08245</name>
</gene>
<dbReference type="InterPro" id="IPR037914">
    <property type="entry name" value="SpoVT-AbrB_sf"/>
</dbReference>
<dbReference type="PROSITE" id="PS51740">
    <property type="entry name" value="SPOVT_ABRB"/>
    <property type="match status" value="1"/>
</dbReference>
<feature type="domain" description="SpoVT-AbrB" evidence="2">
    <location>
        <begin position="1"/>
        <end position="44"/>
    </location>
</feature>
<sequence>MTKVDSKGRIVLPKDLRERLGLDSGTEVTVREEEGRAVVEPEESADEIICDLENRIEEAASRRERPHYDDVEGEARDHLETIRRQASDSDEIEDVSDETATDADDGTPNEER</sequence>
<keyword evidence="3" id="KW-0238">DNA-binding</keyword>